<dbReference type="InterPro" id="IPR050640">
    <property type="entry name" value="Bact_2-comp_sensor_kinase"/>
</dbReference>
<dbReference type="SUPFAM" id="SSF55874">
    <property type="entry name" value="ATPase domain of HSP90 chaperone/DNA topoisomerase II/histidine kinase"/>
    <property type="match status" value="1"/>
</dbReference>
<dbReference type="EMBL" id="JAUJEB010000001">
    <property type="protein sequence ID" value="MDN5211279.1"/>
    <property type="molecule type" value="Genomic_DNA"/>
</dbReference>
<dbReference type="InterPro" id="IPR036890">
    <property type="entry name" value="HATPase_C_sf"/>
</dbReference>
<feature type="transmembrane region" description="Helical" evidence="2">
    <location>
        <begin position="12"/>
        <end position="29"/>
    </location>
</feature>
<evidence type="ECO:0000256" key="2">
    <source>
        <dbReference type="SAM" id="Phobius"/>
    </source>
</evidence>
<feature type="transmembrane region" description="Helical" evidence="2">
    <location>
        <begin position="41"/>
        <end position="60"/>
    </location>
</feature>
<dbReference type="InterPro" id="IPR010559">
    <property type="entry name" value="Sig_transdc_His_kin_internal"/>
</dbReference>
<feature type="domain" description="Signal transduction histidine kinase internal region" evidence="3">
    <location>
        <begin position="158"/>
        <end position="234"/>
    </location>
</feature>
<dbReference type="PANTHER" id="PTHR34220">
    <property type="entry name" value="SENSOR HISTIDINE KINASE YPDA"/>
    <property type="match status" value="1"/>
</dbReference>
<evidence type="ECO:0000313" key="4">
    <source>
        <dbReference type="EMBL" id="MDN5211279.1"/>
    </source>
</evidence>
<feature type="transmembrane region" description="Helical" evidence="2">
    <location>
        <begin position="114"/>
        <end position="138"/>
    </location>
</feature>
<dbReference type="Proteomes" id="UP001172083">
    <property type="component" value="Unassembled WGS sequence"/>
</dbReference>
<gene>
    <name evidence="4" type="ORF">QQ020_04430</name>
</gene>
<keyword evidence="4" id="KW-0808">Transferase</keyword>
<evidence type="ECO:0000313" key="5">
    <source>
        <dbReference type="Proteomes" id="UP001172083"/>
    </source>
</evidence>
<organism evidence="4 5">
    <name type="scientific">Agaribacillus aureus</name>
    <dbReference type="NCBI Taxonomy" id="3051825"/>
    <lineage>
        <taxon>Bacteria</taxon>
        <taxon>Pseudomonadati</taxon>
        <taxon>Bacteroidota</taxon>
        <taxon>Cytophagia</taxon>
        <taxon>Cytophagales</taxon>
        <taxon>Splendidivirgaceae</taxon>
        <taxon>Agaribacillus</taxon>
    </lineage>
</organism>
<dbReference type="GO" id="GO:0016301">
    <property type="term" value="F:kinase activity"/>
    <property type="evidence" value="ECO:0007669"/>
    <property type="project" value="UniProtKB-KW"/>
</dbReference>
<feature type="transmembrane region" description="Helical" evidence="2">
    <location>
        <begin position="72"/>
        <end position="94"/>
    </location>
</feature>
<proteinExistence type="predicted"/>
<evidence type="ECO:0000256" key="1">
    <source>
        <dbReference type="SAM" id="Coils"/>
    </source>
</evidence>
<sequence length="350" mass="40827">MSKVHIKKYRVAFHILFLVVMISLPWLFIPMQHNPDLIKLLTIRTSLLVPFYLLNVFVFIPRLLNRQRYKLYVGAIALSFLLFFTSSILAESFYRPIDFWYVKANQVRPGKPKHFMAMQLVFPFLLSFSIGTSFEMILNSEEQRREKEEIKKEKLYSELAFLKSQINPHFLFNSLNSIYSLIQRSPKNASQAVLLLSDLMRYILYESSRSQIKLTQEIQGLKNYIALQRLRISKKESVRIDFKESGNFSGTFIEPLIFIPFLENAFKHGVSYNKDSLVSVSLKAEANIVVFEVYNTKKQTNTATLDNVNEHAGIGLSNTIRRLNLSYPERYELKINDGDDYYQTKLTILV</sequence>
<keyword evidence="2" id="KW-0472">Membrane</keyword>
<name>A0ABT8L0J7_9BACT</name>
<accession>A0ABT8L0J7</accession>
<dbReference type="Pfam" id="PF06580">
    <property type="entry name" value="His_kinase"/>
    <property type="match status" value="1"/>
</dbReference>
<keyword evidence="4" id="KW-0418">Kinase</keyword>
<keyword evidence="2" id="KW-1133">Transmembrane helix</keyword>
<keyword evidence="1" id="KW-0175">Coiled coil</keyword>
<dbReference type="PANTHER" id="PTHR34220:SF7">
    <property type="entry name" value="SENSOR HISTIDINE KINASE YPDA"/>
    <property type="match status" value="1"/>
</dbReference>
<keyword evidence="5" id="KW-1185">Reference proteome</keyword>
<dbReference type="RefSeq" id="WP_346756614.1">
    <property type="nucleotide sequence ID" value="NZ_JAUJEB010000001.1"/>
</dbReference>
<keyword evidence="2" id="KW-0812">Transmembrane</keyword>
<feature type="coiled-coil region" evidence="1">
    <location>
        <begin position="138"/>
        <end position="165"/>
    </location>
</feature>
<evidence type="ECO:0000259" key="3">
    <source>
        <dbReference type="Pfam" id="PF06580"/>
    </source>
</evidence>
<comment type="caution">
    <text evidence="4">The sequence shown here is derived from an EMBL/GenBank/DDBJ whole genome shotgun (WGS) entry which is preliminary data.</text>
</comment>
<protein>
    <submittedName>
        <fullName evidence="4">Sensor histidine kinase</fullName>
    </submittedName>
</protein>
<reference evidence="4" key="1">
    <citation type="submission" date="2023-06" db="EMBL/GenBank/DDBJ databases">
        <title>Genomic of Agaribacillus aureum.</title>
        <authorList>
            <person name="Wang G."/>
        </authorList>
    </citation>
    <scope>NUCLEOTIDE SEQUENCE</scope>
    <source>
        <strain evidence="4">BMA12</strain>
    </source>
</reference>